<feature type="transmembrane region" description="Helical" evidence="8">
    <location>
        <begin position="268"/>
        <end position="287"/>
    </location>
</feature>
<evidence type="ECO:0000256" key="6">
    <source>
        <dbReference type="ARBA" id="ARBA00029447"/>
    </source>
</evidence>
<dbReference type="PROSITE" id="PS50885">
    <property type="entry name" value="HAMP"/>
    <property type="match status" value="1"/>
</dbReference>
<evidence type="ECO:0000256" key="3">
    <source>
        <dbReference type="ARBA" id="ARBA00022989"/>
    </source>
</evidence>
<dbReference type="PANTHER" id="PTHR32089">
    <property type="entry name" value="METHYL-ACCEPTING CHEMOTAXIS PROTEIN MCPB"/>
    <property type="match status" value="1"/>
</dbReference>
<keyword evidence="5 7" id="KW-0807">Transducer</keyword>
<dbReference type="PROSITE" id="PS50111">
    <property type="entry name" value="CHEMOTAXIS_TRANSDUC_2"/>
    <property type="match status" value="1"/>
</dbReference>
<evidence type="ECO:0000256" key="2">
    <source>
        <dbReference type="ARBA" id="ARBA00022692"/>
    </source>
</evidence>
<keyword evidence="2 8" id="KW-0812">Transmembrane</keyword>
<comment type="caution">
    <text evidence="11">The sequence shown here is derived from an EMBL/GenBank/DDBJ whole genome shotgun (WGS) entry which is preliminary data.</text>
</comment>
<evidence type="ECO:0000256" key="8">
    <source>
        <dbReference type="SAM" id="Phobius"/>
    </source>
</evidence>
<dbReference type="InterPro" id="IPR004089">
    <property type="entry name" value="MCPsignal_dom"/>
</dbReference>
<dbReference type="EMBL" id="BNAH01000009">
    <property type="protein sequence ID" value="GHE94033.1"/>
    <property type="molecule type" value="Genomic_DNA"/>
</dbReference>
<dbReference type="SMART" id="SM01358">
    <property type="entry name" value="HBM"/>
    <property type="match status" value="1"/>
</dbReference>
<dbReference type="InterPro" id="IPR003660">
    <property type="entry name" value="HAMP_dom"/>
</dbReference>
<feature type="domain" description="HAMP" evidence="10">
    <location>
        <begin position="289"/>
        <end position="342"/>
    </location>
</feature>
<dbReference type="Pfam" id="PF00015">
    <property type="entry name" value="MCPsignal"/>
    <property type="match status" value="1"/>
</dbReference>
<sequence>MLIKHKLIANTGILVIALIFMLGLLTYSVSSLEKDIETARIIGSIEIEVLQLRRDEKDFLARKELKYHDNFTQKTLELNSDIKTLSKIFFDQDQQQSELNTLTKVIRDYSDIFNEIVEQQQIIGLDSQDAMYGELRRSVHSVEELIGNSDYKLLSGMLQLRRSEKDFMLRLDDKYWEQWQQDSSEFINDVQASELDSSIKSQIISNMTGYSNSFSKLVEAQRAMGFQSDQGLRGKMRATVHQVDEVLDRILVSSRKGVEAHVESVQTVAYTVFIVVLIIAIGFALYMSRSILTGITGLQNKMNEVADTKDLSIVIESTSNDELGNMADVFNKMIASFRNLIIEVNHSVDTVNVATQNLSENIHKANEGVDSQLQQTDLVATAVTEMVATVDEIAQNTQAAADKADLTNQNALKGKGGVDATIRQIDELSAKLVESEDVVQELAKDSDTIASVLDVIRAIADQTNLLALNAAIEAARAGEQGRGFAVVADEVRTLASRTQDSTQEIEGIISSLQVRTKEIVTHMASCRTQGQESADQAATAGAMLEEITQDVSTIMDMNTTIAAAIQEQSTVAAEVNQHVIMIRDVAEEAGQASKQNSHMSEELSQQAEVLNKEVNQFKV</sequence>
<evidence type="ECO:0000256" key="4">
    <source>
        <dbReference type="ARBA" id="ARBA00023136"/>
    </source>
</evidence>
<comment type="similarity">
    <text evidence="6">Belongs to the methyl-accepting chemotaxis (MCP) protein family.</text>
</comment>
<dbReference type="SMART" id="SM00283">
    <property type="entry name" value="MA"/>
    <property type="match status" value="1"/>
</dbReference>
<dbReference type="SUPFAM" id="SSF58104">
    <property type="entry name" value="Methyl-accepting chemotaxis protein (MCP) signaling domain"/>
    <property type="match status" value="1"/>
</dbReference>
<evidence type="ECO:0000256" key="5">
    <source>
        <dbReference type="ARBA" id="ARBA00023224"/>
    </source>
</evidence>
<organism evidence="11 12">
    <name type="scientific">Thalassotalea profundi</name>
    <dbReference type="NCBI Taxonomy" id="2036687"/>
    <lineage>
        <taxon>Bacteria</taxon>
        <taxon>Pseudomonadati</taxon>
        <taxon>Pseudomonadota</taxon>
        <taxon>Gammaproteobacteria</taxon>
        <taxon>Alteromonadales</taxon>
        <taxon>Colwelliaceae</taxon>
        <taxon>Thalassotalea</taxon>
    </lineage>
</organism>
<gene>
    <name evidence="11" type="ORF">GCM10011501_24400</name>
</gene>
<dbReference type="Pfam" id="PF00672">
    <property type="entry name" value="HAMP"/>
    <property type="match status" value="1"/>
</dbReference>
<evidence type="ECO:0000256" key="7">
    <source>
        <dbReference type="PROSITE-ProRule" id="PRU00284"/>
    </source>
</evidence>
<dbReference type="InterPro" id="IPR032255">
    <property type="entry name" value="HBM"/>
</dbReference>
<dbReference type="SMART" id="SM00304">
    <property type="entry name" value="HAMP"/>
    <property type="match status" value="1"/>
</dbReference>
<protein>
    <submittedName>
        <fullName evidence="11">Methyl-accepting chemotaxis protein</fullName>
    </submittedName>
</protein>
<reference evidence="12" key="1">
    <citation type="journal article" date="2019" name="Int. J. Syst. Evol. Microbiol.">
        <title>The Global Catalogue of Microorganisms (GCM) 10K type strain sequencing project: providing services to taxonomists for standard genome sequencing and annotation.</title>
        <authorList>
            <consortium name="The Broad Institute Genomics Platform"/>
            <consortium name="The Broad Institute Genome Sequencing Center for Infectious Disease"/>
            <person name="Wu L."/>
            <person name="Ma J."/>
        </authorList>
    </citation>
    <scope>NUCLEOTIDE SEQUENCE [LARGE SCALE GENOMIC DNA]</scope>
    <source>
        <strain evidence="12">CGMCC 1.15922</strain>
    </source>
</reference>
<comment type="subcellular location">
    <subcellularLocation>
        <location evidence="1">Membrane</location>
        <topology evidence="1">Multi-pass membrane protein</topology>
    </subcellularLocation>
</comment>
<dbReference type="RefSeq" id="WP_189378534.1">
    <property type="nucleotide sequence ID" value="NZ_BNAH01000009.1"/>
</dbReference>
<evidence type="ECO:0000256" key="1">
    <source>
        <dbReference type="ARBA" id="ARBA00004141"/>
    </source>
</evidence>
<accession>A0ABQ3ITL5</accession>
<evidence type="ECO:0000313" key="11">
    <source>
        <dbReference type="EMBL" id="GHE94033.1"/>
    </source>
</evidence>
<evidence type="ECO:0000259" key="9">
    <source>
        <dbReference type="PROSITE" id="PS50111"/>
    </source>
</evidence>
<dbReference type="PRINTS" id="PR00260">
    <property type="entry name" value="CHEMTRNSDUCR"/>
</dbReference>
<feature type="domain" description="Methyl-accepting transducer" evidence="9">
    <location>
        <begin position="347"/>
        <end position="583"/>
    </location>
</feature>
<evidence type="ECO:0000259" key="10">
    <source>
        <dbReference type="PROSITE" id="PS50885"/>
    </source>
</evidence>
<evidence type="ECO:0000313" key="12">
    <source>
        <dbReference type="Proteomes" id="UP000626370"/>
    </source>
</evidence>
<dbReference type="InterPro" id="IPR004090">
    <property type="entry name" value="Chemotax_Me-accpt_rcpt"/>
</dbReference>
<dbReference type="Proteomes" id="UP000626370">
    <property type="component" value="Unassembled WGS sequence"/>
</dbReference>
<dbReference type="CDD" id="cd06225">
    <property type="entry name" value="HAMP"/>
    <property type="match status" value="1"/>
</dbReference>
<dbReference type="CDD" id="cd11386">
    <property type="entry name" value="MCP_signal"/>
    <property type="match status" value="1"/>
</dbReference>
<feature type="transmembrane region" description="Helical" evidence="8">
    <location>
        <begin position="7"/>
        <end position="27"/>
    </location>
</feature>
<keyword evidence="4 8" id="KW-0472">Membrane</keyword>
<dbReference type="Gene3D" id="1.10.287.950">
    <property type="entry name" value="Methyl-accepting chemotaxis protein"/>
    <property type="match status" value="1"/>
</dbReference>
<keyword evidence="3 8" id="KW-1133">Transmembrane helix</keyword>
<keyword evidence="12" id="KW-1185">Reference proteome</keyword>
<name>A0ABQ3ITL5_9GAMM</name>
<proteinExistence type="inferred from homology"/>
<dbReference type="PANTHER" id="PTHR32089:SF119">
    <property type="entry name" value="METHYL-ACCEPTING CHEMOTAXIS PROTEIN CTPL"/>
    <property type="match status" value="1"/>
</dbReference>